<name>A0A498JQ45_MALDO</name>
<dbReference type="AlphaFoldDB" id="A0A498JQ45"/>
<dbReference type="PANTHER" id="PTHR47723:SF23">
    <property type="entry name" value="REVERSE TRANSCRIPTASE-LIKE PROTEIN"/>
    <property type="match status" value="1"/>
</dbReference>
<dbReference type="InterPro" id="IPR044730">
    <property type="entry name" value="RNase_H-like_dom_plant"/>
</dbReference>
<dbReference type="STRING" id="3750.A0A498JQ45"/>
<dbReference type="InterPro" id="IPR012337">
    <property type="entry name" value="RNaseH-like_sf"/>
</dbReference>
<evidence type="ECO:0000313" key="2">
    <source>
        <dbReference type="EMBL" id="RXH97265.1"/>
    </source>
</evidence>
<dbReference type="InterPro" id="IPR036397">
    <property type="entry name" value="RNaseH_sf"/>
</dbReference>
<dbReference type="SUPFAM" id="SSF53098">
    <property type="entry name" value="Ribonuclease H-like"/>
    <property type="match status" value="1"/>
</dbReference>
<evidence type="ECO:0000259" key="1">
    <source>
        <dbReference type="Pfam" id="PF13456"/>
    </source>
</evidence>
<feature type="domain" description="RNase H type-1" evidence="1">
    <location>
        <begin position="12"/>
        <end position="84"/>
    </location>
</feature>
<comment type="caution">
    <text evidence="2">The sequence shown here is derived from an EMBL/GenBank/DDBJ whole genome shotgun (WGS) entry which is preliminary data.</text>
</comment>
<dbReference type="CDD" id="cd06222">
    <property type="entry name" value="RNase_H_like"/>
    <property type="match status" value="1"/>
</dbReference>
<organism evidence="2 3">
    <name type="scientific">Malus domestica</name>
    <name type="common">Apple</name>
    <name type="synonym">Pyrus malus</name>
    <dbReference type="NCBI Taxonomy" id="3750"/>
    <lineage>
        <taxon>Eukaryota</taxon>
        <taxon>Viridiplantae</taxon>
        <taxon>Streptophyta</taxon>
        <taxon>Embryophyta</taxon>
        <taxon>Tracheophyta</taxon>
        <taxon>Spermatophyta</taxon>
        <taxon>Magnoliopsida</taxon>
        <taxon>eudicotyledons</taxon>
        <taxon>Gunneridae</taxon>
        <taxon>Pentapetalae</taxon>
        <taxon>rosids</taxon>
        <taxon>fabids</taxon>
        <taxon>Rosales</taxon>
        <taxon>Rosaceae</taxon>
        <taxon>Amygdaloideae</taxon>
        <taxon>Maleae</taxon>
        <taxon>Malus</taxon>
    </lineage>
</organism>
<dbReference type="InterPro" id="IPR053151">
    <property type="entry name" value="RNase_H-like"/>
</dbReference>
<sequence length="96" mass="10917">MWWGPGPGCDNALRDALWMARSRGLKKIMVEGDSKLVIDAVQGTSGVPWRVRNIVEDIKLIARLFEYISWNHVFHEANFVVDAITDVGFQHTNLHV</sequence>
<proteinExistence type="predicted"/>
<dbReference type="InterPro" id="IPR002156">
    <property type="entry name" value="RNaseH_domain"/>
</dbReference>
<accession>A0A498JQ45</accession>
<dbReference type="Gene3D" id="3.30.420.10">
    <property type="entry name" value="Ribonuclease H-like superfamily/Ribonuclease H"/>
    <property type="match status" value="1"/>
</dbReference>
<dbReference type="Proteomes" id="UP000290289">
    <property type="component" value="Chromosome 6"/>
</dbReference>
<dbReference type="Pfam" id="PF13456">
    <property type="entry name" value="RVT_3"/>
    <property type="match status" value="1"/>
</dbReference>
<gene>
    <name evidence="2" type="ORF">DVH24_035933</name>
</gene>
<dbReference type="GO" id="GO:0003676">
    <property type="term" value="F:nucleic acid binding"/>
    <property type="evidence" value="ECO:0007669"/>
    <property type="project" value="InterPro"/>
</dbReference>
<keyword evidence="3" id="KW-1185">Reference proteome</keyword>
<reference evidence="2 3" key="1">
    <citation type="submission" date="2018-10" db="EMBL/GenBank/DDBJ databases">
        <title>A high-quality apple genome assembly.</title>
        <authorList>
            <person name="Hu J."/>
        </authorList>
    </citation>
    <scope>NUCLEOTIDE SEQUENCE [LARGE SCALE GENOMIC DNA]</scope>
    <source>
        <strain evidence="3">cv. HFTH1</strain>
        <tissue evidence="2">Young leaf</tissue>
    </source>
</reference>
<dbReference type="GO" id="GO:0004523">
    <property type="term" value="F:RNA-DNA hybrid ribonuclease activity"/>
    <property type="evidence" value="ECO:0007669"/>
    <property type="project" value="InterPro"/>
</dbReference>
<dbReference type="EMBL" id="RDQH01000332">
    <property type="protein sequence ID" value="RXH97265.1"/>
    <property type="molecule type" value="Genomic_DNA"/>
</dbReference>
<dbReference type="PANTHER" id="PTHR47723">
    <property type="entry name" value="OS05G0353850 PROTEIN"/>
    <property type="match status" value="1"/>
</dbReference>
<protein>
    <recommendedName>
        <fullName evidence="1">RNase H type-1 domain-containing protein</fullName>
    </recommendedName>
</protein>
<evidence type="ECO:0000313" key="3">
    <source>
        <dbReference type="Proteomes" id="UP000290289"/>
    </source>
</evidence>